<gene>
    <name evidence="1" type="ORF">D9758_013602</name>
</gene>
<dbReference type="Proteomes" id="UP000559256">
    <property type="component" value="Unassembled WGS sequence"/>
</dbReference>
<dbReference type="OrthoDB" id="5966500at2759"/>
<organism evidence="1 2">
    <name type="scientific">Tetrapyrgos nigripes</name>
    <dbReference type="NCBI Taxonomy" id="182062"/>
    <lineage>
        <taxon>Eukaryota</taxon>
        <taxon>Fungi</taxon>
        <taxon>Dikarya</taxon>
        <taxon>Basidiomycota</taxon>
        <taxon>Agaricomycotina</taxon>
        <taxon>Agaricomycetes</taxon>
        <taxon>Agaricomycetidae</taxon>
        <taxon>Agaricales</taxon>
        <taxon>Marasmiineae</taxon>
        <taxon>Marasmiaceae</taxon>
        <taxon>Tetrapyrgos</taxon>
    </lineage>
</organism>
<dbReference type="AlphaFoldDB" id="A0A8H5CAE4"/>
<comment type="caution">
    <text evidence="1">The sequence shown here is derived from an EMBL/GenBank/DDBJ whole genome shotgun (WGS) entry which is preliminary data.</text>
</comment>
<name>A0A8H5CAE4_9AGAR</name>
<evidence type="ECO:0000313" key="2">
    <source>
        <dbReference type="Proteomes" id="UP000559256"/>
    </source>
</evidence>
<protein>
    <submittedName>
        <fullName evidence="1">Uncharacterized protein</fullName>
    </submittedName>
</protein>
<accession>A0A8H5CAE4</accession>
<keyword evidence="2" id="KW-1185">Reference proteome</keyword>
<evidence type="ECO:0000313" key="1">
    <source>
        <dbReference type="EMBL" id="KAF5337486.1"/>
    </source>
</evidence>
<reference evidence="1 2" key="1">
    <citation type="journal article" date="2020" name="ISME J.">
        <title>Uncovering the hidden diversity of litter-decomposition mechanisms in mushroom-forming fungi.</title>
        <authorList>
            <person name="Floudas D."/>
            <person name="Bentzer J."/>
            <person name="Ahren D."/>
            <person name="Johansson T."/>
            <person name="Persson P."/>
            <person name="Tunlid A."/>
        </authorList>
    </citation>
    <scope>NUCLEOTIDE SEQUENCE [LARGE SCALE GENOMIC DNA]</scope>
    <source>
        <strain evidence="1 2">CBS 291.85</strain>
    </source>
</reference>
<proteinExistence type="predicted"/>
<dbReference type="EMBL" id="JAACJM010000217">
    <property type="protein sequence ID" value="KAF5337486.1"/>
    <property type="molecule type" value="Genomic_DNA"/>
</dbReference>
<sequence length="126" mass="14181">MAPWHHFVISSAEDTDSNSIPAVCTFTTICQGVAANRRSTRGPCSPLLLTVEKYRPTPPNTLDAAFESVNIWIIQGEINQCEEDVGNRFLKFQLASAGTTKQWQAEFAIVVRSDHEEIMFKMDNKY</sequence>